<reference evidence="2" key="2">
    <citation type="journal article" date="2015" name="Fish Shellfish Immunol.">
        <title>Early steps in the European eel (Anguilla anguilla)-Vibrio vulnificus interaction in the gills: Role of the RtxA13 toxin.</title>
        <authorList>
            <person name="Callol A."/>
            <person name="Pajuelo D."/>
            <person name="Ebbesson L."/>
            <person name="Teles M."/>
            <person name="MacKenzie S."/>
            <person name="Amaro C."/>
        </authorList>
    </citation>
    <scope>NUCLEOTIDE SEQUENCE</scope>
</reference>
<keyword evidence="1" id="KW-0472">Membrane</keyword>
<protein>
    <submittedName>
        <fullName evidence="2">Uncharacterized protein</fullName>
    </submittedName>
</protein>
<reference evidence="2" key="1">
    <citation type="submission" date="2014-11" db="EMBL/GenBank/DDBJ databases">
        <authorList>
            <person name="Amaro Gonzalez C."/>
        </authorList>
    </citation>
    <scope>NUCLEOTIDE SEQUENCE</scope>
</reference>
<feature type="transmembrane region" description="Helical" evidence="1">
    <location>
        <begin position="65"/>
        <end position="87"/>
    </location>
</feature>
<dbReference type="EMBL" id="GBXM01005479">
    <property type="protein sequence ID" value="JAI03099.1"/>
    <property type="molecule type" value="Transcribed_RNA"/>
</dbReference>
<feature type="transmembrane region" description="Helical" evidence="1">
    <location>
        <begin position="20"/>
        <end position="45"/>
    </location>
</feature>
<keyword evidence="1" id="KW-0812">Transmembrane</keyword>
<evidence type="ECO:0000256" key="1">
    <source>
        <dbReference type="SAM" id="Phobius"/>
    </source>
</evidence>
<name>A0A0E9XN10_ANGAN</name>
<dbReference type="AlphaFoldDB" id="A0A0E9XN10"/>
<accession>A0A0E9XN10</accession>
<organism evidence="2">
    <name type="scientific">Anguilla anguilla</name>
    <name type="common">European freshwater eel</name>
    <name type="synonym">Muraena anguilla</name>
    <dbReference type="NCBI Taxonomy" id="7936"/>
    <lineage>
        <taxon>Eukaryota</taxon>
        <taxon>Metazoa</taxon>
        <taxon>Chordata</taxon>
        <taxon>Craniata</taxon>
        <taxon>Vertebrata</taxon>
        <taxon>Euteleostomi</taxon>
        <taxon>Actinopterygii</taxon>
        <taxon>Neopterygii</taxon>
        <taxon>Teleostei</taxon>
        <taxon>Anguilliformes</taxon>
        <taxon>Anguillidae</taxon>
        <taxon>Anguilla</taxon>
    </lineage>
</organism>
<keyword evidence="1" id="KW-1133">Transmembrane helix</keyword>
<proteinExistence type="predicted"/>
<sequence>MQLKCSFTVKTCSYENVKVFFNLLNFIWLIIPATGGGVLHCVSVIQCCGPSVYFLGSLSDVLSVFSWSHLSYTVLYCMLGKITIFLVL</sequence>
<evidence type="ECO:0000313" key="2">
    <source>
        <dbReference type="EMBL" id="JAI03099.1"/>
    </source>
</evidence>